<evidence type="ECO:0000313" key="2">
    <source>
        <dbReference type="EMBL" id="UOO89050.1"/>
    </source>
</evidence>
<sequence>MKMMLSLLVLLMATSTWATTQDDVNFAQRQCQQRNDPDKCATYRAVAKAYQREQRDALEHDAAIKAKQAMAGANYTDIETNVYSGDGKGAYRWNGARNKYCYHNSNGSVQRCVN</sequence>
<evidence type="ECO:0000256" key="1">
    <source>
        <dbReference type="SAM" id="SignalP"/>
    </source>
</evidence>
<reference evidence="2 3" key="1">
    <citation type="journal article" date="2022" name="Res Sq">
        <title>Evolution of multicellular longitudinally dividing oral cavity symbionts (Neisseriaceae).</title>
        <authorList>
            <person name="Nyongesa S."/>
            <person name="Weber P."/>
            <person name="Bernet E."/>
            <person name="Pullido F."/>
            <person name="Nieckarz M."/>
            <person name="Delaby M."/>
            <person name="Nieves C."/>
            <person name="Viehboeck T."/>
            <person name="Krause N."/>
            <person name="Rivera-Millot A."/>
            <person name="Nakamura A."/>
            <person name="Vischer N."/>
            <person name="VanNieuwenhze M."/>
            <person name="Brun Y."/>
            <person name="Cava F."/>
            <person name="Bulgheresi S."/>
            <person name="Veyrier F."/>
        </authorList>
    </citation>
    <scope>NUCLEOTIDE SEQUENCE [LARGE SCALE GENOMIC DNA]</scope>
    <source>
        <strain evidence="2 3">SN4</strain>
    </source>
</reference>
<dbReference type="Proteomes" id="UP000832011">
    <property type="component" value="Chromosome"/>
</dbReference>
<dbReference type="EMBL" id="CP091511">
    <property type="protein sequence ID" value="UOO89050.1"/>
    <property type="molecule type" value="Genomic_DNA"/>
</dbReference>
<evidence type="ECO:0000313" key="3">
    <source>
        <dbReference type="Proteomes" id="UP000832011"/>
    </source>
</evidence>
<dbReference type="RefSeq" id="WP_058357278.1">
    <property type="nucleotide sequence ID" value="NZ_CABKVG010000010.1"/>
</dbReference>
<gene>
    <name evidence="2" type="ORF">LVJ82_16630</name>
</gene>
<keyword evidence="1" id="KW-0732">Signal</keyword>
<feature type="chain" id="PRO_5046014462" evidence="1">
    <location>
        <begin position="19"/>
        <end position="114"/>
    </location>
</feature>
<protein>
    <submittedName>
        <fullName evidence="2">Uncharacterized protein</fullName>
    </submittedName>
</protein>
<proteinExistence type="predicted"/>
<feature type="signal peptide" evidence="1">
    <location>
        <begin position="1"/>
        <end position="18"/>
    </location>
</feature>
<organism evidence="2 3">
    <name type="scientific">Vitreoscilla massiliensis</name>
    <dbReference type="NCBI Taxonomy" id="1689272"/>
    <lineage>
        <taxon>Bacteria</taxon>
        <taxon>Pseudomonadati</taxon>
        <taxon>Pseudomonadota</taxon>
        <taxon>Betaproteobacteria</taxon>
        <taxon>Neisseriales</taxon>
        <taxon>Neisseriaceae</taxon>
        <taxon>Vitreoscilla</taxon>
    </lineage>
</organism>
<keyword evidence="3" id="KW-1185">Reference proteome</keyword>
<accession>A0ABY4DZV7</accession>
<name>A0ABY4DZV7_9NEIS</name>